<dbReference type="EMBL" id="MU005768">
    <property type="protein sequence ID" value="KAF2710890.1"/>
    <property type="molecule type" value="Genomic_DNA"/>
</dbReference>
<evidence type="ECO:0000313" key="2">
    <source>
        <dbReference type="Proteomes" id="UP000799428"/>
    </source>
</evidence>
<evidence type="ECO:0000313" key="1">
    <source>
        <dbReference type="EMBL" id="KAF2710890.1"/>
    </source>
</evidence>
<sequence length="170" mass="18645">MRCESLFLISSAGGNFGSRARLPVYMADLARAKCTVYAAPYACRDGFGLEARRPRIQNMQIRTVHGEMSIMCLKREEGNNYYWKTRSGSKPGYGLSRLFVSTPDRSGRCLRHGQSVRGSEGPRVRGCVTVTVYLNVRLSTRPAVGGVTGFIIGTAGAENVSVSVEKERCL</sequence>
<keyword evidence="2" id="KW-1185">Reference proteome</keyword>
<accession>A0A6G1KDN8</accession>
<name>A0A6G1KDN8_9PLEO</name>
<gene>
    <name evidence="1" type="ORF">K504DRAFT_237898</name>
</gene>
<dbReference type="Proteomes" id="UP000799428">
    <property type="component" value="Unassembled WGS sequence"/>
</dbReference>
<reference evidence="1" key="1">
    <citation type="journal article" date="2020" name="Stud. Mycol.">
        <title>101 Dothideomycetes genomes: a test case for predicting lifestyles and emergence of pathogens.</title>
        <authorList>
            <person name="Haridas S."/>
            <person name="Albert R."/>
            <person name="Binder M."/>
            <person name="Bloem J."/>
            <person name="Labutti K."/>
            <person name="Salamov A."/>
            <person name="Andreopoulos B."/>
            <person name="Baker S."/>
            <person name="Barry K."/>
            <person name="Bills G."/>
            <person name="Bluhm B."/>
            <person name="Cannon C."/>
            <person name="Castanera R."/>
            <person name="Culley D."/>
            <person name="Daum C."/>
            <person name="Ezra D."/>
            <person name="Gonzalez J."/>
            <person name="Henrissat B."/>
            <person name="Kuo A."/>
            <person name="Liang C."/>
            <person name="Lipzen A."/>
            <person name="Lutzoni F."/>
            <person name="Magnuson J."/>
            <person name="Mondo S."/>
            <person name="Nolan M."/>
            <person name="Ohm R."/>
            <person name="Pangilinan J."/>
            <person name="Park H.-J."/>
            <person name="Ramirez L."/>
            <person name="Alfaro M."/>
            <person name="Sun H."/>
            <person name="Tritt A."/>
            <person name="Yoshinaga Y."/>
            <person name="Zwiers L.-H."/>
            <person name="Turgeon B."/>
            <person name="Goodwin S."/>
            <person name="Spatafora J."/>
            <person name="Crous P."/>
            <person name="Grigoriev I."/>
        </authorList>
    </citation>
    <scope>NUCLEOTIDE SEQUENCE</scope>
    <source>
        <strain evidence="1">CBS 279.74</strain>
    </source>
</reference>
<protein>
    <submittedName>
        <fullName evidence="1">Uncharacterized protein</fullName>
    </submittedName>
</protein>
<dbReference type="AlphaFoldDB" id="A0A6G1KDN8"/>
<proteinExistence type="predicted"/>
<organism evidence="1 2">
    <name type="scientific">Pleomassaria siparia CBS 279.74</name>
    <dbReference type="NCBI Taxonomy" id="1314801"/>
    <lineage>
        <taxon>Eukaryota</taxon>
        <taxon>Fungi</taxon>
        <taxon>Dikarya</taxon>
        <taxon>Ascomycota</taxon>
        <taxon>Pezizomycotina</taxon>
        <taxon>Dothideomycetes</taxon>
        <taxon>Pleosporomycetidae</taxon>
        <taxon>Pleosporales</taxon>
        <taxon>Pleomassariaceae</taxon>
        <taxon>Pleomassaria</taxon>
    </lineage>
</organism>